<evidence type="ECO:0000313" key="5">
    <source>
        <dbReference type="Proteomes" id="UP000325081"/>
    </source>
</evidence>
<dbReference type="EMBL" id="BKCP01007015">
    <property type="protein sequence ID" value="GER44536.1"/>
    <property type="molecule type" value="Genomic_DNA"/>
</dbReference>
<gene>
    <name evidence="4" type="ORF">STAS_21439</name>
</gene>
<feature type="compositionally biased region" description="Low complexity" evidence="3">
    <location>
        <begin position="91"/>
        <end position="109"/>
    </location>
</feature>
<name>A0A5A7QHT7_STRAF</name>
<dbReference type="GO" id="GO:0006950">
    <property type="term" value="P:response to stress"/>
    <property type="evidence" value="ECO:0007669"/>
    <property type="project" value="UniProtKB-ARBA"/>
</dbReference>
<dbReference type="Proteomes" id="UP000325081">
    <property type="component" value="Unassembled WGS sequence"/>
</dbReference>
<evidence type="ECO:0000256" key="1">
    <source>
        <dbReference type="ARBA" id="ARBA00004123"/>
    </source>
</evidence>
<dbReference type="InterPro" id="IPR051992">
    <property type="entry name" value="OxStress_Response_Reg"/>
</dbReference>
<evidence type="ECO:0000256" key="2">
    <source>
        <dbReference type="ARBA" id="ARBA00023242"/>
    </source>
</evidence>
<proteinExistence type="predicted"/>
<reference evidence="5" key="1">
    <citation type="journal article" date="2019" name="Curr. Biol.">
        <title>Genome Sequence of Striga asiatica Provides Insight into the Evolution of Plant Parasitism.</title>
        <authorList>
            <person name="Yoshida S."/>
            <person name="Kim S."/>
            <person name="Wafula E.K."/>
            <person name="Tanskanen J."/>
            <person name="Kim Y.M."/>
            <person name="Honaas L."/>
            <person name="Yang Z."/>
            <person name="Spallek T."/>
            <person name="Conn C.E."/>
            <person name="Ichihashi Y."/>
            <person name="Cheong K."/>
            <person name="Cui S."/>
            <person name="Der J.P."/>
            <person name="Gundlach H."/>
            <person name="Jiao Y."/>
            <person name="Hori C."/>
            <person name="Ishida J.K."/>
            <person name="Kasahara H."/>
            <person name="Kiba T."/>
            <person name="Kim M.S."/>
            <person name="Koo N."/>
            <person name="Laohavisit A."/>
            <person name="Lee Y.H."/>
            <person name="Lumba S."/>
            <person name="McCourt P."/>
            <person name="Mortimer J.C."/>
            <person name="Mutuku J.M."/>
            <person name="Nomura T."/>
            <person name="Sasaki-Sekimoto Y."/>
            <person name="Seto Y."/>
            <person name="Wang Y."/>
            <person name="Wakatake T."/>
            <person name="Sakakibara H."/>
            <person name="Demura T."/>
            <person name="Yamaguchi S."/>
            <person name="Yoneyama K."/>
            <person name="Manabe R.I."/>
            <person name="Nelson D.C."/>
            <person name="Schulman A.H."/>
            <person name="Timko M.P."/>
            <person name="dePamphilis C.W."/>
            <person name="Choi D."/>
            <person name="Shirasu K."/>
        </authorList>
    </citation>
    <scope>NUCLEOTIDE SEQUENCE [LARGE SCALE GENOMIC DNA]</scope>
    <source>
        <strain evidence="5">cv. UVA1</strain>
    </source>
</reference>
<feature type="region of interest" description="Disordered" evidence="3">
    <location>
        <begin position="238"/>
        <end position="267"/>
    </location>
</feature>
<dbReference type="PANTHER" id="PTHR33172:SF96">
    <property type="entry name" value="PROTEIN OXIDATIVE STRESS 3 LIKE 3"/>
    <property type="match status" value="1"/>
</dbReference>
<dbReference type="OrthoDB" id="691484at2759"/>
<dbReference type="PANTHER" id="PTHR33172">
    <property type="entry name" value="OS08G0516900 PROTEIN"/>
    <property type="match status" value="1"/>
</dbReference>
<feature type="non-terminal residue" evidence="4">
    <location>
        <position position="1"/>
    </location>
</feature>
<dbReference type="GO" id="GO:0005634">
    <property type="term" value="C:nucleus"/>
    <property type="evidence" value="ECO:0007669"/>
    <property type="project" value="UniProtKB-SubCell"/>
</dbReference>
<evidence type="ECO:0000313" key="4">
    <source>
        <dbReference type="EMBL" id="GER44536.1"/>
    </source>
</evidence>
<sequence length="306" mass="32957">DQYPFQILIISFSLRLYIHTSHVSIHHRATVMSTALQRTTSAGGDHRIELKGFGHRSMASSPSAYNPPKFSAVDRNFPASPELEAEDHGDSLSSSIISSIGKNSDDSTAGAGGDGEEVQSEYKGGPLDSLDALEEVLPMKKSISQFYSGKSKSFTSLSDAAACPSIDEITKPENAYTRKRKNLIAFNNILDKNRNSFMRGTKGGISKRPNSCRSMLALAAAANVSEANSAETSCSYSTSHGSCRPPLPPHVRRALQPEPLVPPPADKLSSCRSFSLSDLQVADADEDSKASVAGSWINNRDHNNIK</sequence>
<keyword evidence="2" id="KW-0539">Nucleus</keyword>
<accession>A0A5A7QHT7</accession>
<keyword evidence="5" id="KW-1185">Reference proteome</keyword>
<protein>
    <submittedName>
        <fullName evidence="4">MTD1</fullName>
    </submittedName>
</protein>
<comment type="subcellular location">
    <subcellularLocation>
        <location evidence="1">Nucleus</location>
    </subcellularLocation>
</comment>
<feature type="region of interest" description="Disordered" evidence="3">
    <location>
        <begin position="81"/>
        <end position="126"/>
    </location>
</feature>
<evidence type="ECO:0000256" key="3">
    <source>
        <dbReference type="SAM" id="MobiDB-lite"/>
    </source>
</evidence>
<organism evidence="4 5">
    <name type="scientific">Striga asiatica</name>
    <name type="common">Asiatic witchweed</name>
    <name type="synonym">Buchnera asiatica</name>
    <dbReference type="NCBI Taxonomy" id="4170"/>
    <lineage>
        <taxon>Eukaryota</taxon>
        <taxon>Viridiplantae</taxon>
        <taxon>Streptophyta</taxon>
        <taxon>Embryophyta</taxon>
        <taxon>Tracheophyta</taxon>
        <taxon>Spermatophyta</taxon>
        <taxon>Magnoliopsida</taxon>
        <taxon>eudicotyledons</taxon>
        <taxon>Gunneridae</taxon>
        <taxon>Pentapetalae</taxon>
        <taxon>asterids</taxon>
        <taxon>lamiids</taxon>
        <taxon>Lamiales</taxon>
        <taxon>Orobanchaceae</taxon>
        <taxon>Buchnereae</taxon>
        <taxon>Striga</taxon>
    </lineage>
</organism>
<dbReference type="AlphaFoldDB" id="A0A5A7QHT7"/>
<comment type="caution">
    <text evidence="4">The sequence shown here is derived from an EMBL/GenBank/DDBJ whole genome shotgun (WGS) entry which is preliminary data.</text>
</comment>